<dbReference type="RefSeq" id="XP_018380592.1">
    <property type="nucleotide sequence ID" value="XM_018523837.1"/>
</dbReference>
<dbReference type="AlphaFoldDB" id="A0A177D768"/>
<sequence length="286" mass="32779">MPRYDMNSGRVDARDPHWLAYRVADALASHTTNIISNFEHDAGGWEGWLQVELMSAFTALCDSAATWARRTSLFESVETEFLREEAYKPASDDDRLPEPFRNFVPVDNSFITLDGSTYRQWKKVSEPKAKVQRADFVIRVEVDGELSESHYVELKCRSSKESSSEFVSRVKEDIKKVRQTDWAAWRTTESALSVWIVAVSIGSTDEVDQRMNDAAREAGFQWNVISLANFADGAGEMKIWAHGERYRGFDTELLFGYASQHSLQKYAEFGEVERPEPSYDPEEHYM</sequence>
<protein>
    <submittedName>
        <fullName evidence="1">Uncharacterized protein</fullName>
    </submittedName>
</protein>
<dbReference type="VEuPathDB" id="FungiDB:CC77DRAFT_1013444"/>
<dbReference type="GeneID" id="29109431"/>
<accession>A0A177D768</accession>
<evidence type="ECO:0000313" key="4">
    <source>
        <dbReference type="Proteomes" id="UP000291422"/>
    </source>
</evidence>
<reference evidence="2" key="3">
    <citation type="journal article" date="2019" name="J. ISSAAS">
        <title>Genomics, evolutionary history and diagnostics of the Alternaria alternata species group including apple and Asian pear pathotypes.</title>
        <authorList>
            <person name="Armitage A.D."/>
            <person name="Cockerton H.M."/>
            <person name="Sreenivasaprasad S."/>
            <person name="Woodhall J."/>
            <person name="Lane C."/>
            <person name="Harrison R.J."/>
            <person name="Clarkson J.P."/>
        </authorList>
    </citation>
    <scope>NUCLEOTIDE SEQUENCE</scope>
    <source>
        <strain evidence="2">FERA 1177</strain>
    </source>
</reference>
<gene>
    <name evidence="2" type="ORF">AA0117_g10081</name>
    <name evidence="1" type="ORF">CC77DRAFT_1013444</name>
</gene>
<reference evidence="1 3" key="1">
    <citation type="submission" date="2016-05" db="EMBL/GenBank/DDBJ databases">
        <title>Comparative analysis of secretome profiles of manganese(II)-oxidizing ascomycete fungi.</title>
        <authorList>
            <consortium name="DOE Joint Genome Institute"/>
            <person name="Zeiner C.A."/>
            <person name="Purvine S.O."/>
            <person name="Zink E.M."/>
            <person name="Wu S."/>
            <person name="Pasa-Tolic L."/>
            <person name="Chaput D.L."/>
            <person name="Haridas S."/>
            <person name="Grigoriev I.V."/>
            <person name="Santelli C.M."/>
            <person name="Hansel C.M."/>
        </authorList>
    </citation>
    <scope>NUCLEOTIDE SEQUENCE [LARGE SCALE GENOMIC DNA]</scope>
    <source>
        <strain evidence="1 3">SRC1lrK2f</strain>
    </source>
</reference>
<evidence type="ECO:0000313" key="2">
    <source>
        <dbReference type="EMBL" id="RYN70877.1"/>
    </source>
</evidence>
<dbReference type="Proteomes" id="UP000077248">
    <property type="component" value="Unassembled WGS sequence"/>
</dbReference>
<keyword evidence="3" id="KW-1185">Reference proteome</keyword>
<name>A0A177D768_ALTAL</name>
<evidence type="ECO:0000313" key="1">
    <source>
        <dbReference type="EMBL" id="OAG15171.1"/>
    </source>
</evidence>
<dbReference type="Proteomes" id="UP000291422">
    <property type="component" value="Unassembled WGS sequence"/>
</dbReference>
<dbReference type="EMBL" id="PDXD01000036">
    <property type="protein sequence ID" value="RYN70877.1"/>
    <property type="molecule type" value="Genomic_DNA"/>
</dbReference>
<dbReference type="KEGG" id="aalt:CC77DRAFT_1013444"/>
<dbReference type="EMBL" id="KV441495">
    <property type="protein sequence ID" value="OAG15171.1"/>
    <property type="molecule type" value="Genomic_DNA"/>
</dbReference>
<evidence type="ECO:0000313" key="3">
    <source>
        <dbReference type="Proteomes" id="UP000077248"/>
    </source>
</evidence>
<proteinExistence type="predicted"/>
<organism evidence="1 3">
    <name type="scientific">Alternaria alternata</name>
    <name type="common">Alternaria rot fungus</name>
    <name type="synonym">Torula alternata</name>
    <dbReference type="NCBI Taxonomy" id="5599"/>
    <lineage>
        <taxon>Eukaryota</taxon>
        <taxon>Fungi</taxon>
        <taxon>Dikarya</taxon>
        <taxon>Ascomycota</taxon>
        <taxon>Pezizomycotina</taxon>
        <taxon>Dothideomycetes</taxon>
        <taxon>Pleosporomycetidae</taxon>
        <taxon>Pleosporales</taxon>
        <taxon>Pleosporineae</taxon>
        <taxon>Pleosporaceae</taxon>
        <taxon>Alternaria</taxon>
        <taxon>Alternaria sect. Alternaria</taxon>
        <taxon>Alternaria alternata complex</taxon>
    </lineage>
</organism>
<reference evidence="4" key="2">
    <citation type="journal article" date="2019" name="bioRxiv">
        <title>Genomics, evolutionary history and diagnostics of the Alternaria alternata species group including apple and Asian pear pathotypes.</title>
        <authorList>
            <person name="Armitage A.D."/>
            <person name="Cockerton H.M."/>
            <person name="Sreenivasaprasad S."/>
            <person name="Woodhall J.W."/>
            <person name="Lane C.R."/>
            <person name="Harrison R.J."/>
            <person name="Clarkson J.P."/>
        </authorList>
    </citation>
    <scope>NUCLEOTIDE SEQUENCE [LARGE SCALE GENOMIC DNA]</scope>
    <source>
        <strain evidence="4">FERA 1177</strain>
    </source>
</reference>